<dbReference type="PIRSF" id="PIRSF000615">
    <property type="entry name" value="TyrPK_CSF1-R"/>
    <property type="match status" value="1"/>
</dbReference>
<sequence length="366" mass="42248">MSEFLDLSKFTKQALVGQGTFGQVYKIIEHDTGNIFAAKVSLTELNETKKRLYMNLKREISIISQLNHSSVLKFIGYSPIDFKQESYPVIITEYSSNGSLEDVIKSERKFIPPSAWSDTKKLINIYGIASGMSYLHSRNIIHRDLKPANILEDDNFYPKISDFGLSKIYHQNIESMTSQSTVGFKGTPIYTAPEIWLFNEFSKSGDVYSFSIIVYELFVCEEPFKDFGLNTLYSKVIVAGERPEFKHPIPRCYRDLITRCWSPDPNARPTFQDIVKELRTNKEFIIDTIDESEFYEYIDNIDYIGSSFDANESLTTVIQTSKIDNKHEYEAEAKPNCNIEDENRKDSKDKIKEESEDKIKEESEDE</sequence>
<dbReference type="PROSITE" id="PS00107">
    <property type="entry name" value="PROTEIN_KINASE_ATP"/>
    <property type="match status" value="1"/>
</dbReference>
<accession>A0ABR2L5G2</accession>
<organism evidence="4 5">
    <name type="scientific">Tritrichomonas musculus</name>
    <dbReference type="NCBI Taxonomy" id="1915356"/>
    <lineage>
        <taxon>Eukaryota</taxon>
        <taxon>Metamonada</taxon>
        <taxon>Parabasalia</taxon>
        <taxon>Tritrichomonadida</taxon>
        <taxon>Tritrichomonadidae</taxon>
        <taxon>Tritrichomonas</taxon>
    </lineage>
</organism>
<dbReference type="SMART" id="SM00220">
    <property type="entry name" value="S_TKc"/>
    <property type="match status" value="1"/>
</dbReference>
<dbReference type="EMBL" id="JAPFFF010000001">
    <property type="protein sequence ID" value="KAK8898251.1"/>
    <property type="molecule type" value="Genomic_DNA"/>
</dbReference>
<gene>
    <name evidence="4" type="ORF">M9Y10_000529</name>
</gene>
<dbReference type="InterPro" id="IPR011009">
    <property type="entry name" value="Kinase-like_dom_sf"/>
</dbReference>
<feature type="compositionally biased region" description="Basic and acidic residues" evidence="2">
    <location>
        <begin position="341"/>
        <end position="366"/>
    </location>
</feature>
<dbReference type="PRINTS" id="PR00109">
    <property type="entry name" value="TYRKINASE"/>
</dbReference>
<reference evidence="4 5" key="1">
    <citation type="submission" date="2024-04" db="EMBL/GenBank/DDBJ databases">
        <title>Tritrichomonas musculus Genome.</title>
        <authorList>
            <person name="Alves-Ferreira E."/>
            <person name="Grigg M."/>
            <person name="Lorenzi H."/>
            <person name="Galac M."/>
        </authorList>
    </citation>
    <scope>NUCLEOTIDE SEQUENCE [LARGE SCALE GENOMIC DNA]</scope>
    <source>
        <strain evidence="4 5">EAF2021</strain>
    </source>
</reference>
<dbReference type="InterPro" id="IPR000719">
    <property type="entry name" value="Prot_kinase_dom"/>
</dbReference>
<evidence type="ECO:0000313" key="5">
    <source>
        <dbReference type="Proteomes" id="UP001470230"/>
    </source>
</evidence>
<evidence type="ECO:0000256" key="1">
    <source>
        <dbReference type="PROSITE-ProRule" id="PRU10141"/>
    </source>
</evidence>
<feature type="region of interest" description="Disordered" evidence="2">
    <location>
        <begin position="329"/>
        <end position="366"/>
    </location>
</feature>
<keyword evidence="1" id="KW-0547">Nucleotide-binding</keyword>
<feature type="binding site" evidence="1">
    <location>
        <position position="39"/>
    </location>
    <ligand>
        <name>ATP</name>
        <dbReference type="ChEBI" id="CHEBI:30616"/>
    </ligand>
</feature>
<dbReference type="InterPro" id="IPR051681">
    <property type="entry name" value="Ser/Thr_Kinases-Pseudokinases"/>
</dbReference>
<dbReference type="Pfam" id="PF00069">
    <property type="entry name" value="Pkinase"/>
    <property type="match status" value="1"/>
</dbReference>
<dbReference type="PROSITE" id="PS50011">
    <property type="entry name" value="PROTEIN_KINASE_DOM"/>
    <property type="match status" value="1"/>
</dbReference>
<proteinExistence type="predicted"/>
<feature type="domain" description="Protein kinase" evidence="3">
    <location>
        <begin position="10"/>
        <end position="285"/>
    </location>
</feature>
<dbReference type="PANTHER" id="PTHR44329:SF214">
    <property type="entry name" value="PROTEIN KINASE DOMAIN-CONTAINING PROTEIN"/>
    <property type="match status" value="1"/>
</dbReference>
<evidence type="ECO:0000259" key="3">
    <source>
        <dbReference type="PROSITE" id="PS50011"/>
    </source>
</evidence>
<keyword evidence="5" id="KW-1185">Reference proteome</keyword>
<name>A0ABR2L5G2_9EUKA</name>
<dbReference type="InterPro" id="IPR017441">
    <property type="entry name" value="Protein_kinase_ATP_BS"/>
</dbReference>
<dbReference type="PANTHER" id="PTHR44329">
    <property type="entry name" value="SERINE/THREONINE-PROTEIN KINASE TNNI3K-RELATED"/>
    <property type="match status" value="1"/>
</dbReference>
<keyword evidence="1" id="KW-0067">ATP-binding</keyword>
<dbReference type="Gene3D" id="1.10.510.10">
    <property type="entry name" value="Transferase(Phosphotransferase) domain 1"/>
    <property type="match status" value="1"/>
</dbReference>
<protein>
    <recommendedName>
        <fullName evidence="3">Protein kinase domain-containing protein</fullName>
    </recommendedName>
</protein>
<dbReference type="InterPro" id="IPR001245">
    <property type="entry name" value="Ser-Thr/Tyr_kinase_cat_dom"/>
</dbReference>
<dbReference type="Proteomes" id="UP001470230">
    <property type="component" value="Unassembled WGS sequence"/>
</dbReference>
<dbReference type="SUPFAM" id="SSF56112">
    <property type="entry name" value="Protein kinase-like (PK-like)"/>
    <property type="match status" value="1"/>
</dbReference>
<comment type="caution">
    <text evidence="4">The sequence shown here is derived from an EMBL/GenBank/DDBJ whole genome shotgun (WGS) entry which is preliminary data.</text>
</comment>
<evidence type="ECO:0000313" key="4">
    <source>
        <dbReference type="EMBL" id="KAK8898251.1"/>
    </source>
</evidence>
<evidence type="ECO:0000256" key="2">
    <source>
        <dbReference type="SAM" id="MobiDB-lite"/>
    </source>
</evidence>